<dbReference type="Pfam" id="PF17471">
    <property type="entry name" value="GP63"/>
    <property type="match status" value="1"/>
</dbReference>
<dbReference type="Proteomes" id="UP000207763">
    <property type="component" value="Segment"/>
</dbReference>
<organism evidence="1 2">
    <name type="scientific">Mycobacterium phage Luchador</name>
    <dbReference type="NCBI Taxonomy" id="1647300"/>
    <lineage>
        <taxon>Viruses</taxon>
        <taxon>Duplodnaviria</taxon>
        <taxon>Heunggongvirae</taxon>
        <taxon>Uroviricota</taxon>
        <taxon>Caudoviricetes</taxon>
        <taxon>Luchadorvirus</taxon>
        <taxon>Luchadorvirus luchador</taxon>
        <taxon>Lucadorvirus luchador</taxon>
    </lineage>
</organism>
<dbReference type="KEGG" id="vg:26630117"/>
<dbReference type="InterPro" id="IPR035341">
    <property type="entry name" value="Gp63"/>
</dbReference>
<proteinExistence type="predicted"/>
<sequence>MATPNQMPKRANPLHQQILSGLLANRKSTPLAANVSDENIERAAKRWIK</sequence>
<protein>
    <submittedName>
        <fullName evidence="1">Uncharacterized protein</fullName>
    </submittedName>
</protein>
<gene>
    <name evidence="1" type="primary">68</name>
    <name evidence="1" type="ORF">SEA_LUCHADOR_68</name>
</gene>
<keyword evidence="2" id="KW-1185">Reference proteome</keyword>
<dbReference type="GeneID" id="26630117"/>
<dbReference type="RefSeq" id="YP_009203127.1">
    <property type="nucleotide sequence ID" value="NC_028849.1"/>
</dbReference>
<evidence type="ECO:0000313" key="1">
    <source>
        <dbReference type="EMBL" id="AKF14232.1"/>
    </source>
</evidence>
<accession>A0A0F6SJH6</accession>
<reference evidence="1 2" key="1">
    <citation type="journal article" date="2015" name="Genome Announc.">
        <title>Genome Sequences of Mycobacteriophages Luchador and Nerujay.</title>
        <authorList>
            <person name="Pope W.H."/>
            <person name="Ahmed T."/>
            <person name="Drobitch M.K."/>
            <person name="Early D.R."/>
            <person name="Eljamri S."/>
            <person name="Kasturiarachi N.S."/>
            <person name="Klonicki E.F."/>
            <person name="Manjooran D.T."/>
            <person name="Ni Chochlain A.N."/>
            <person name="Puglionesi A.O."/>
            <person name="Rajakumar V."/>
            <person name="Shindle K.A."/>
            <person name="Tran M.T."/>
            <person name="Brown B.R."/>
            <person name="Churilla B.M."/>
            <person name="Cohen K.L."/>
            <person name="Wilkes K.E."/>
            <person name="Grubb S.R."/>
            <person name="Warner M.H."/>
            <person name="Bowman C.A."/>
            <person name="Russell D.A."/>
            <person name="Hatfull G.F."/>
        </authorList>
    </citation>
    <scope>NUCLEOTIDE SEQUENCE [LARGE SCALE GENOMIC DNA]</scope>
</reference>
<name>A0A0F6SJH6_9CAUD</name>
<evidence type="ECO:0000313" key="2">
    <source>
        <dbReference type="Proteomes" id="UP000207763"/>
    </source>
</evidence>
<dbReference type="EMBL" id="KR080193">
    <property type="protein sequence ID" value="AKF14232.1"/>
    <property type="molecule type" value="Genomic_DNA"/>
</dbReference>
<dbReference type="OrthoDB" id="19170at10239"/>